<organism evidence="1 2">
    <name type="scientific">Gluconacetobacter azotocaptans</name>
    <dbReference type="NCBI Taxonomy" id="142834"/>
    <lineage>
        <taxon>Bacteria</taxon>
        <taxon>Pseudomonadati</taxon>
        <taxon>Pseudomonadota</taxon>
        <taxon>Alphaproteobacteria</taxon>
        <taxon>Acetobacterales</taxon>
        <taxon>Acetobacteraceae</taxon>
        <taxon>Gluconacetobacter</taxon>
    </lineage>
</organism>
<evidence type="ECO:0000313" key="1">
    <source>
        <dbReference type="EMBL" id="MBB2188786.1"/>
    </source>
</evidence>
<evidence type="ECO:0000313" key="2">
    <source>
        <dbReference type="Proteomes" id="UP000555756"/>
    </source>
</evidence>
<keyword evidence="2" id="KW-1185">Reference proteome</keyword>
<protein>
    <submittedName>
        <fullName evidence="1">Uncharacterized protein</fullName>
    </submittedName>
</protein>
<dbReference type="AlphaFoldDB" id="A0A7W4JPZ4"/>
<dbReference type="Proteomes" id="UP000555756">
    <property type="component" value="Unassembled WGS sequence"/>
</dbReference>
<dbReference type="EMBL" id="JABEQF010000002">
    <property type="protein sequence ID" value="MBB2188786.1"/>
    <property type="molecule type" value="Genomic_DNA"/>
</dbReference>
<accession>A0A7W4JPZ4</accession>
<proteinExistence type="predicted"/>
<comment type="caution">
    <text evidence="1">The sequence shown here is derived from an EMBL/GenBank/DDBJ whole genome shotgun (WGS) entry which is preliminary data.</text>
</comment>
<gene>
    <name evidence="1" type="ORF">HLH34_02245</name>
</gene>
<name>A0A7W4JPZ4_9PROT</name>
<sequence>MSKTALTRRITRIRGYPRTDGWFTPEGSSQALRIGRDCFPSRQDAAADADHRRAQKIERLRIQLAKLEELLHAD</sequence>
<dbReference type="RefSeq" id="WP_183117991.1">
    <property type="nucleotide sequence ID" value="NZ_JAFFJD010000020.1"/>
</dbReference>
<reference evidence="1 2" key="1">
    <citation type="submission" date="2020-04" db="EMBL/GenBank/DDBJ databases">
        <title>Description of novel Gluconacetobacter.</title>
        <authorList>
            <person name="Sombolestani A."/>
        </authorList>
    </citation>
    <scope>NUCLEOTIDE SEQUENCE [LARGE SCALE GENOMIC DNA]</scope>
    <source>
        <strain evidence="1 2">LMG 21311</strain>
    </source>
</reference>